<feature type="compositionally biased region" description="Basic and acidic residues" evidence="1">
    <location>
        <begin position="86"/>
        <end position="97"/>
    </location>
</feature>
<accession>A0AAV7UIK8</accession>
<feature type="region of interest" description="Disordered" evidence="1">
    <location>
        <begin position="14"/>
        <end position="97"/>
    </location>
</feature>
<reference evidence="2" key="1">
    <citation type="journal article" date="2022" name="bioRxiv">
        <title>Sequencing and chromosome-scale assembly of the giantPleurodeles waltlgenome.</title>
        <authorList>
            <person name="Brown T."/>
            <person name="Elewa A."/>
            <person name="Iarovenko S."/>
            <person name="Subramanian E."/>
            <person name="Araus A.J."/>
            <person name="Petzold A."/>
            <person name="Susuki M."/>
            <person name="Suzuki K.-i.T."/>
            <person name="Hayashi T."/>
            <person name="Toyoda A."/>
            <person name="Oliveira C."/>
            <person name="Osipova E."/>
            <person name="Leigh N.D."/>
            <person name="Simon A."/>
            <person name="Yun M.H."/>
        </authorList>
    </citation>
    <scope>NUCLEOTIDE SEQUENCE</scope>
    <source>
        <strain evidence="2">20211129_DDA</strain>
        <tissue evidence="2">Liver</tissue>
    </source>
</reference>
<proteinExistence type="predicted"/>
<organism evidence="2 3">
    <name type="scientific">Pleurodeles waltl</name>
    <name type="common">Iberian ribbed newt</name>
    <dbReference type="NCBI Taxonomy" id="8319"/>
    <lineage>
        <taxon>Eukaryota</taxon>
        <taxon>Metazoa</taxon>
        <taxon>Chordata</taxon>
        <taxon>Craniata</taxon>
        <taxon>Vertebrata</taxon>
        <taxon>Euteleostomi</taxon>
        <taxon>Amphibia</taxon>
        <taxon>Batrachia</taxon>
        <taxon>Caudata</taxon>
        <taxon>Salamandroidea</taxon>
        <taxon>Salamandridae</taxon>
        <taxon>Pleurodelinae</taxon>
        <taxon>Pleurodeles</taxon>
    </lineage>
</organism>
<comment type="caution">
    <text evidence="2">The sequence shown here is derived from an EMBL/GenBank/DDBJ whole genome shotgun (WGS) entry which is preliminary data.</text>
</comment>
<dbReference type="AlphaFoldDB" id="A0AAV7UIK8"/>
<sequence length="167" mass="17430">MGVALPNCERLNLPREQCEDPGAPRGRGPAWWFPGNMLGDPGFKRHVESGGPSGDETDPVGNRRMSPRPRAQSQLVPWGAAVGPEDGGRAGDGERCLEDRRTPCSGGAQLSDGGSWAGPCGLGGTRPSCCLGAPEAPCAWRRSGVLEPLRGVTRDRPEGRGPVGLGP</sequence>
<dbReference type="Proteomes" id="UP001066276">
    <property type="component" value="Chromosome 3_1"/>
</dbReference>
<name>A0AAV7UIK8_PLEWA</name>
<evidence type="ECO:0000313" key="3">
    <source>
        <dbReference type="Proteomes" id="UP001066276"/>
    </source>
</evidence>
<evidence type="ECO:0000313" key="2">
    <source>
        <dbReference type="EMBL" id="KAJ1188339.1"/>
    </source>
</evidence>
<gene>
    <name evidence="2" type="ORF">NDU88_005100</name>
</gene>
<protein>
    <submittedName>
        <fullName evidence="2">Uncharacterized protein</fullName>
    </submittedName>
</protein>
<dbReference type="EMBL" id="JANPWB010000005">
    <property type="protein sequence ID" value="KAJ1188339.1"/>
    <property type="molecule type" value="Genomic_DNA"/>
</dbReference>
<evidence type="ECO:0000256" key="1">
    <source>
        <dbReference type="SAM" id="MobiDB-lite"/>
    </source>
</evidence>
<keyword evidence="3" id="KW-1185">Reference proteome</keyword>